<name>A0A1N7KRQ4_9BACT</name>
<keyword evidence="3" id="KW-1185">Reference proteome</keyword>
<protein>
    <submittedName>
        <fullName evidence="2">Uncharacterized protein</fullName>
    </submittedName>
</protein>
<organism evidence="2 3">
    <name type="scientific">Belliella pelovolcani</name>
    <dbReference type="NCBI Taxonomy" id="529505"/>
    <lineage>
        <taxon>Bacteria</taxon>
        <taxon>Pseudomonadati</taxon>
        <taxon>Bacteroidota</taxon>
        <taxon>Cytophagia</taxon>
        <taxon>Cytophagales</taxon>
        <taxon>Cyclobacteriaceae</taxon>
        <taxon>Belliella</taxon>
    </lineage>
</organism>
<dbReference type="AlphaFoldDB" id="A0A1N7KRQ4"/>
<dbReference type="Proteomes" id="UP000186026">
    <property type="component" value="Unassembled WGS sequence"/>
</dbReference>
<reference evidence="3" key="1">
    <citation type="submission" date="2017-01" db="EMBL/GenBank/DDBJ databases">
        <authorList>
            <person name="Varghese N."/>
            <person name="Submissions S."/>
        </authorList>
    </citation>
    <scope>NUCLEOTIDE SEQUENCE [LARGE SCALE GENOMIC DNA]</scope>
    <source>
        <strain evidence="3">DSM 46698</strain>
    </source>
</reference>
<accession>A0A1N7KRQ4</accession>
<feature type="region of interest" description="Disordered" evidence="1">
    <location>
        <begin position="1"/>
        <end position="20"/>
    </location>
</feature>
<evidence type="ECO:0000313" key="3">
    <source>
        <dbReference type="Proteomes" id="UP000186026"/>
    </source>
</evidence>
<proteinExistence type="predicted"/>
<sequence>MFFSCSKKEDIDPDFDDQDQQSEAERIMLESFTHGEFFATMKKYGDEECESSCLNSTPASWVLQESIHRFNAQFFIDLKIYNTPTDIIYAFQIKSSNNSRPFIRSINGEAINAPAYELKVPKESDWNTCDAIEERFTVSRGAGQPILIDTSYKLFGTCD</sequence>
<feature type="compositionally biased region" description="Acidic residues" evidence="1">
    <location>
        <begin position="11"/>
        <end position="20"/>
    </location>
</feature>
<evidence type="ECO:0000256" key="1">
    <source>
        <dbReference type="SAM" id="MobiDB-lite"/>
    </source>
</evidence>
<dbReference type="EMBL" id="FTOP01000002">
    <property type="protein sequence ID" value="SIS64293.1"/>
    <property type="molecule type" value="Genomic_DNA"/>
</dbReference>
<evidence type="ECO:0000313" key="2">
    <source>
        <dbReference type="EMBL" id="SIS64293.1"/>
    </source>
</evidence>
<feature type="compositionally biased region" description="Basic and acidic residues" evidence="1">
    <location>
        <begin position="1"/>
        <end position="10"/>
    </location>
</feature>
<gene>
    <name evidence="2" type="ORF">SAMN05421761_102296</name>
</gene>